<keyword evidence="2" id="KW-1185">Reference proteome</keyword>
<accession>A0ABQ9XDI5</accession>
<gene>
    <name evidence="1" type="ORF">BLNAU_16142</name>
</gene>
<organism evidence="1 2">
    <name type="scientific">Blattamonas nauphoetae</name>
    <dbReference type="NCBI Taxonomy" id="2049346"/>
    <lineage>
        <taxon>Eukaryota</taxon>
        <taxon>Metamonada</taxon>
        <taxon>Preaxostyla</taxon>
        <taxon>Oxymonadida</taxon>
        <taxon>Blattamonas</taxon>
    </lineage>
</organism>
<proteinExistence type="predicted"/>
<reference evidence="1 2" key="1">
    <citation type="journal article" date="2022" name="bioRxiv">
        <title>Genomics of Preaxostyla Flagellates Illuminates Evolutionary Transitions and the Path Towards Mitochondrial Loss.</title>
        <authorList>
            <person name="Novak L.V.F."/>
            <person name="Treitli S.C."/>
            <person name="Pyrih J."/>
            <person name="Halakuc P."/>
            <person name="Pipaliya S.V."/>
            <person name="Vacek V."/>
            <person name="Brzon O."/>
            <person name="Soukal P."/>
            <person name="Eme L."/>
            <person name="Dacks J.B."/>
            <person name="Karnkowska A."/>
            <person name="Elias M."/>
            <person name="Hampl V."/>
        </authorList>
    </citation>
    <scope>NUCLEOTIDE SEQUENCE [LARGE SCALE GENOMIC DNA]</scope>
    <source>
        <strain evidence="1">NAU3</strain>
        <tissue evidence="1">Gut</tissue>
    </source>
</reference>
<protein>
    <submittedName>
        <fullName evidence="1">Uncharacterized protein</fullName>
    </submittedName>
</protein>
<name>A0ABQ9XDI5_9EUKA</name>
<dbReference type="EMBL" id="JARBJD010000166">
    <property type="protein sequence ID" value="KAK2948924.1"/>
    <property type="molecule type" value="Genomic_DNA"/>
</dbReference>
<evidence type="ECO:0000313" key="1">
    <source>
        <dbReference type="EMBL" id="KAK2948924.1"/>
    </source>
</evidence>
<dbReference type="Proteomes" id="UP001281761">
    <property type="component" value="Unassembled WGS sequence"/>
</dbReference>
<sequence>MNTQYSQISSDWVQLTEQRTSIIFTGVGTLEGPLSAFEESFRTKYLPNLSQNAQILHLSTIHHLQNHSLLSVLTLLAHHLGFIVSESKTDCPFCAPEGSQQSGRLKFMPNHSFSNAQEALKIIQHLCSVWTAKEPPDIDPYSRGHIAILFDSLDGPFFQKDDNIRALRSLFETSRFTLVSSLLNSDSQRHLTQLTSSLFLKVIPVSHLPPSQFTHLPPLFMVSQSQTQQLHESRLNKPIQSSSRGEQIVSLYQQSSPDAQALIEMILIVLSETRATQNPGRKHKQHHKSTIFYIDALSVKKRCVLAQATFPKDSYSLLLQPYVDNKLLSIINQHRLREIQANPSGEDWSLSGITAPNEALDQIIFLVHIDTEEELETVLTSLEEIKNEPISLTDT</sequence>
<evidence type="ECO:0000313" key="2">
    <source>
        <dbReference type="Proteomes" id="UP001281761"/>
    </source>
</evidence>
<comment type="caution">
    <text evidence="1">The sequence shown here is derived from an EMBL/GenBank/DDBJ whole genome shotgun (WGS) entry which is preliminary data.</text>
</comment>